<sequence length="101" mass="11794">MKMNATLFAQTKRQLDITWSDSDTDKKVKQIMSSAEGIISHQLGVKNFDFSEPGMENTLYHALCLYLWNNVELKTYYENYGELIQQTRAKHEVERMENADV</sequence>
<protein>
    <recommendedName>
        <fullName evidence="3">Phage gp6-like head-tail connector protein</fullName>
    </recommendedName>
</protein>
<dbReference type="OrthoDB" id="2362564at2"/>
<dbReference type="RefSeq" id="WP_055182315.1">
    <property type="nucleotide sequence ID" value="NZ_CYYC01000004.1"/>
</dbReference>
<evidence type="ECO:0000313" key="1">
    <source>
        <dbReference type="EMBL" id="CUM83244.1"/>
    </source>
</evidence>
<organism evidence="1 2">
    <name type="scientific">Anaerobutyricum hallii</name>
    <dbReference type="NCBI Taxonomy" id="39488"/>
    <lineage>
        <taxon>Bacteria</taxon>
        <taxon>Bacillati</taxon>
        <taxon>Bacillota</taxon>
        <taxon>Clostridia</taxon>
        <taxon>Lachnospirales</taxon>
        <taxon>Lachnospiraceae</taxon>
        <taxon>Anaerobutyricum</taxon>
    </lineage>
</organism>
<proteinExistence type="predicted"/>
<evidence type="ECO:0008006" key="3">
    <source>
        <dbReference type="Google" id="ProtNLM"/>
    </source>
</evidence>
<name>A0A173RYN3_9FIRM</name>
<dbReference type="Proteomes" id="UP000095390">
    <property type="component" value="Unassembled WGS sequence"/>
</dbReference>
<gene>
    <name evidence="1" type="ORF">ERS852578_00535</name>
</gene>
<dbReference type="EMBL" id="CYYC01000004">
    <property type="protein sequence ID" value="CUM83244.1"/>
    <property type="molecule type" value="Genomic_DNA"/>
</dbReference>
<dbReference type="AlphaFoldDB" id="A0A173RYN3"/>
<reference evidence="1 2" key="1">
    <citation type="submission" date="2015-09" db="EMBL/GenBank/DDBJ databases">
        <authorList>
            <consortium name="Pathogen Informatics"/>
        </authorList>
    </citation>
    <scope>NUCLEOTIDE SEQUENCE [LARGE SCALE GENOMIC DNA]</scope>
    <source>
        <strain evidence="1 2">2789STDY5834966</strain>
    </source>
</reference>
<evidence type="ECO:0000313" key="2">
    <source>
        <dbReference type="Proteomes" id="UP000095390"/>
    </source>
</evidence>
<accession>A0A173RYN3</accession>